<organism evidence="16 17">
    <name type="scientific">Occallatibacter riparius</name>
    <dbReference type="NCBI Taxonomy" id="1002689"/>
    <lineage>
        <taxon>Bacteria</taxon>
        <taxon>Pseudomonadati</taxon>
        <taxon>Acidobacteriota</taxon>
        <taxon>Terriglobia</taxon>
        <taxon>Terriglobales</taxon>
        <taxon>Acidobacteriaceae</taxon>
        <taxon>Occallatibacter</taxon>
    </lineage>
</organism>
<dbReference type="InterPro" id="IPR013785">
    <property type="entry name" value="Aldolase_TIM"/>
</dbReference>
<dbReference type="AlphaFoldDB" id="A0A9J7BRZ6"/>
<keyword evidence="6 12" id="KW-0028">Amino-acid biosynthesis</keyword>
<dbReference type="PIRSF" id="PIRSF001365">
    <property type="entry name" value="DHDPS"/>
    <property type="match status" value="1"/>
</dbReference>
<dbReference type="GO" id="GO:0009089">
    <property type="term" value="P:lysine biosynthetic process via diaminopimelate"/>
    <property type="evidence" value="ECO:0007669"/>
    <property type="project" value="UniProtKB-UniRule"/>
</dbReference>
<evidence type="ECO:0000256" key="8">
    <source>
        <dbReference type="ARBA" id="ARBA00023154"/>
    </source>
</evidence>
<dbReference type="InterPro" id="IPR005263">
    <property type="entry name" value="DapA"/>
</dbReference>
<feature type="site" description="Part of a proton relay during catalysis" evidence="12">
    <location>
        <position position="45"/>
    </location>
</feature>
<evidence type="ECO:0000256" key="9">
    <source>
        <dbReference type="ARBA" id="ARBA00023239"/>
    </source>
</evidence>
<evidence type="ECO:0000256" key="2">
    <source>
        <dbReference type="ARBA" id="ARBA00005120"/>
    </source>
</evidence>
<comment type="subunit">
    <text evidence="12">Homotetramer; dimer of dimers.</text>
</comment>
<sequence>MQTTGCGTAIVTPFRADGAIDEQALWALVNWQVESGIDFIVACGSTGEAATLEEDEWLSVIRIVIEAAAGRVPVWAGCTHNSTRTLLRLAAQLRQVKGVSAVLSANPYYNKPTQEGQYQHFLALAKAVAPLPVCLYNVPGRTAANLEPETVIRLIESAPNIQAIKEASGKLPQIAAIVHGAPRSFKVFSGDDNMALAAIASGAQGLISVASNEMPAEVSQMIRAALDNRWDEARDIERRSMRLFEANFWESNPSPVKTVLSLMGKCSDAVRLPLVPPSATTRARLERLAGEMGLLKFAPVEGDLRMY</sequence>
<evidence type="ECO:0000256" key="10">
    <source>
        <dbReference type="ARBA" id="ARBA00023270"/>
    </source>
</evidence>
<evidence type="ECO:0000256" key="3">
    <source>
        <dbReference type="ARBA" id="ARBA00007592"/>
    </source>
</evidence>
<dbReference type="PANTHER" id="PTHR12128">
    <property type="entry name" value="DIHYDRODIPICOLINATE SYNTHASE"/>
    <property type="match status" value="1"/>
</dbReference>
<name>A0A9J7BRZ6_9BACT</name>
<dbReference type="EMBL" id="CP093313">
    <property type="protein sequence ID" value="UWZ83821.1"/>
    <property type="molecule type" value="Genomic_DNA"/>
</dbReference>
<dbReference type="InterPro" id="IPR002220">
    <property type="entry name" value="DapA-like"/>
</dbReference>
<dbReference type="CDD" id="cd00950">
    <property type="entry name" value="DHDPS"/>
    <property type="match status" value="1"/>
</dbReference>
<evidence type="ECO:0000256" key="4">
    <source>
        <dbReference type="ARBA" id="ARBA00012086"/>
    </source>
</evidence>
<protein>
    <recommendedName>
        <fullName evidence="4 12">4-hydroxy-tetrahydrodipicolinate synthase</fullName>
        <shortName evidence="12">HTPA synthase</shortName>
        <ecNumber evidence="4 12">4.3.3.7</ecNumber>
    </recommendedName>
</protein>
<dbReference type="PRINTS" id="PR00146">
    <property type="entry name" value="DHPICSNTHASE"/>
</dbReference>
<dbReference type="GO" id="GO:0005829">
    <property type="term" value="C:cytosol"/>
    <property type="evidence" value="ECO:0007669"/>
    <property type="project" value="TreeGrafter"/>
</dbReference>
<dbReference type="InterPro" id="IPR020625">
    <property type="entry name" value="Schiff_base-form_aldolases_AS"/>
</dbReference>
<keyword evidence="5 12" id="KW-0963">Cytoplasm</keyword>
<proteinExistence type="inferred from homology"/>
<dbReference type="HAMAP" id="MF_00418">
    <property type="entry name" value="DapA"/>
    <property type="match status" value="1"/>
</dbReference>
<comment type="similarity">
    <text evidence="3 12 13">Belongs to the DapA family.</text>
</comment>
<dbReference type="RefSeq" id="WP_260793266.1">
    <property type="nucleotide sequence ID" value="NZ_CP093313.1"/>
</dbReference>
<dbReference type="SUPFAM" id="SSF51569">
    <property type="entry name" value="Aldolase"/>
    <property type="match status" value="1"/>
</dbReference>
<feature type="site" description="Part of a proton relay during catalysis" evidence="12">
    <location>
        <position position="109"/>
    </location>
</feature>
<evidence type="ECO:0000256" key="5">
    <source>
        <dbReference type="ARBA" id="ARBA00022490"/>
    </source>
</evidence>
<keyword evidence="8 12" id="KW-0457">Lysine biosynthesis</keyword>
<keyword evidence="7 12" id="KW-0220">Diaminopimelate biosynthesis</keyword>
<feature type="binding site" evidence="12 15">
    <location>
        <position position="207"/>
    </location>
    <ligand>
        <name>pyruvate</name>
        <dbReference type="ChEBI" id="CHEBI:15361"/>
    </ligand>
</feature>
<evidence type="ECO:0000256" key="1">
    <source>
        <dbReference type="ARBA" id="ARBA00003294"/>
    </source>
</evidence>
<dbReference type="EC" id="4.3.3.7" evidence="4 12"/>
<comment type="catalytic activity">
    <reaction evidence="11 12">
        <text>L-aspartate 4-semialdehyde + pyruvate = (2S,4S)-4-hydroxy-2,3,4,5-tetrahydrodipicolinate + H2O + H(+)</text>
        <dbReference type="Rhea" id="RHEA:34171"/>
        <dbReference type="ChEBI" id="CHEBI:15361"/>
        <dbReference type="ChEBI" id="CHEBI:15377"/>
        <dbReference type="ChEBI" id="CHEBI:15378"/>
        <dbReference type="ChEBI" id="CHEBI:67139"/>
        <dbReference type="ChEBI" id="CHEBI:537519"/>
        <dbReference type="EC" id="4.3.3.7"/>
    </reaction>
</comment>
<dbReference type="Pfam" id="PF00701">
    <property type="entry name" value="DHDPS"/>
    <property type="match status" value="1"/>
</dbReference>
<comment type="function">
    <text evidence="1 12">Catalyzes the condensation of (S)-aspartate-beta-semialdehyde [(S)-ASA] and pyruvate to 4-hydroxy-tetrahydrodipicolinate (HTPA).</text>
</comment>
<comment type="subcellular location">
    <subcellularLocation>
        <location evidence="12">Cytoplasm</location>
    </subcellularLocation>
</comment>
<dbReference type="NCBIfam" id="TIGR00674">
    <property type="entry name" value="dapA"/>
    <property type="match status" value="1"/>
</dbReference>
<feature type="active site" description="Proton donor/acceptor" evidence="12 14">
    <location>
        <position position="136"/>
    </location>
</feature>
<evidence type="ECO:0000256" key="14">
    <source>
        <dbReference type="PIRSR" id="PIRSR001365-1"/>
    </source>
</evidence>
<comment type="caution">
    <text evidence="12">Was originally thought to be a dihydrodipicolinate synthase (DHDPS), catalyzing the condensation of (S)-aspartate-beta-semialdehyde [(S)-ASA] and pyruvate to dihydrodipicolinate (DHDP). However, it was shown in E.coli that the product of the enzymatic reaction is not dihydrodipicolinate but in fact (4S)-4-hydroxy-2,3,4,5-tetrahydro-(2S)-dipicolinic acid (HTPA), and that the consecutive dehydration reaction leading to DHDP is not spontaneous but catalyzed by DapB.</text>
</comment>
<evidence type="ECO:0000256" key="12">
    <source>
        <dbReference type="HAMAP-Rule" id="MF_00418"/>
    </source>
</evidence>
<dbReference type="KEGG" id="orp:MOP44_25065"/>
<dbReference type="GO" id="GO:0008840">
    <property type="term" value="F:4-hydroxy-tetrahydrodipicolinate synthase activity"/>
    <property type="evidence" value="ECO:0007669"/>
    <property type="project" value="UniProtKB-UniRule"/>
</dbReference>
<gene>
    <name evidence="12 16" type="primary">dapA</name>
    <name evidence="16" type="ORF">MOP44_25065</name>
</gene>
<evidence type="ECO:0000256" key="15">
    <source>
        <dbReference type="PIRSR" id="PIRSR001365-2"/>
    </source>
</evidence>
<evidence type="ECO:0000256" key="6">
    <source>
        <dbReference type="ARBA" id="ARBA00022605"/>
    </source>
</evidence>
<keyword evidence="10 12" id="KW-0704">Schiff base</keyword>
<dbReference type="SMART" id="SM01130">
    <property type="entry name" value="DHDPS"/>
    <property type="match status" value="1"/>
</dbReference>
<accession>A0A9J7BRZ6</accession>
<keyword evidence="9 12" id="KW-0456">Lyase</keyword>
<evidence type="ECO:0000256" key="7">
    <source>
        <dbReference type="ARBA" id="ARBA00022915"/>
    </source>
</evidence>
<dbReference type="GO" id="GO:0019877">
    <property type="term" value="P:diaminopimelate biosynthetic process"/>
    <property type="evidence" value="ECO:0007669"/>
    <property type="project" value="UniProtKB-UniRule"/>
</dbReference>
<evidence type="ECO:0000256" key="11">
    <source>
        <dbReference type="ARBA" id="ARBA00047836"/>
    </source>
</evidence>
<dbReference type="Proteomes" id="UP001059380">
    <property type="component" value="Chromosome"/>
</dbReference>
<dbReference type="Gene3D" id="3.20.20.70">
    <property type="entry name" value="Aldolase class I"/>
    <property type="match status" value="1"/>
</dbReference>
<feature type="binding site" evidence="12 15">
    <location>
        <position position="46"/>
    </location>
    <ligand>
        <name>pyruvate</name>
        <dbReference type="ChEBI" id="CHEBI:15361"/>
    </ligand>
</feature>
<comment type="pathway">
    <text evidence="2 12">Amino-acid biosynthesis; L-lysine biosynthesis via DAP pathway; (S)-tetrahydrodipicolinate from L-aspartate: step 3/4.</text>
</comment>
<evidence type="ECO:0000313" key="16">
    <source>
        <dbReference type="EMBL" id="UWZ83821.1"/>
    </source>
</evidence>
<keyword evidence="17" id="KW-1185">Reference proteome</keyword>
<reference evidence="16" key="1">
    <citation type="submission" date="2021-04" db="EMBL/GenBank/DDBJ databases">
        <title>Phylogenetic analysis of Acidobacteriaceae.</title>
        <authorList>
            <person name="Qiu L."/>
            <person name="Zhang Q."/>
        </authorList>
    </citation>
    <scope>NUCLEOTIDE SEQUENCE</scope>
    <source>
        <strain evidence="16">DSM 25168</strain>
    </source>
</reference>
<evidence type="ECO:0000256" key="13">
    <source>
        <dbReference type="PIRNR" id="PIRNR001365"/>
    </source>
</evidence>
<dbReference type="PANTHER" id="PTHR12128:SF66">
    <property type="entry name" value="4-HYDROXY-2-OXOGLUTARATE ALDOLASE, MITOCHONDRIAL"/>
    <property type="match status" value="1"/>
</dbReference>
<dbReference type="PROSITE" id="PS00666">
    <property type="entry name" value="DHDPS_2"/>
    <property type="match status" value="1"/>
</dbReference>
<feature type="active site" description="Schiff-base intermediate with substrate" evidence="12 14">
    <location>
        <position position="165"/>
    </location>
</feature>
<evidence type="ECO:0000313" key="17">
    <source>
        <dbReference type="Proteomes" id="UP001059380"/>
    </source>
</evidence>